<dbReference type="Proteomes" id="UP001066276">
    <property type="component" value="Chromosome 4_1"/>
</dbReference>
<dbReference type="EMBL" id="JANPWB010000007">
    <property type="protein sequence ID" value="KAJ1169786.1"/>
    <property type="molecule type" value="Genomic_DNA"/>
</dbReference>
<keyword evidence="2" id="KW-1185">Reference proteome</keyword>
<evidence type="ECO:0000313" key="2">
    <source>
        <dbReference type="Proteomes" id="UP001066276"/>
    </source>
</evidence>
<comment type="caution">
    <text evidence="1">The sequence shown here is derived from an EMBL/GenBank/DDBJ whole genome shotgun (WGS) entry which is preliminary data.</text>
</comment>
<evidence type="ECO:0000313" key="1">
    <source>
        <dbReference type="EMBL" id="KAJ1169786.1"/>
    </source>
</evidence>
<dbReference type="AlphaFoldDB" id="A0AAV7T0B8"/>
<organism evidence="1 2">
    <name type="scientific">Pleurodeles waltl</name>
    <name type="common">Iberian ribbed newt</name>
    <dbReference type="NCBI Taxonomy" id="8319"/>
    <lineage>
        <taxon>Eukaryota</taxon>
        <taxon>Metazoa</taxon>
        <taxon>Chordata</taxon>
        <taxon>Craniata</taxon>
        <taxon>Vertebrata</taxon>
        <taxon>Euteleostomi</taxon>
        <taxon>Amphibia</taxon>
        <taxon>Batrachia</taxon>
        <taxon>Caudata</taxon>
        <taxon>Salamandroidea</taxon>
        <taxon>Salamandridae</taxon>
        <taxon>Pleurodelinae</taxon>
        <taxon>Pleurodeles</taxon>
    </lineage>
</organism>
<name>A0AAV7T0B8_PLEWA</name>
<proteinExistence type="predicted"/>
<sequence length="71" mass="7737">MEDLDLGTEPRWHFSGRGLCLTEQERGCWFLASSRGGACYLVVTRGAQQCSCASRLDSAVGDWLTRPGTVA</sequence>
<reference evidence="1" key="1">
    <citation type="journal article" date="2022" name="bioRxiv">
        <title>Sequencing and chromosome-scale assembly of the giantPleurodeles waltlgenome.</title>
        <authorList>
            <person name="Brown T."/>
            <person name="Elewa A."/>
            <person name="Iarovenko S."/>
            <person name="Subramanian E."/>
            <person name="Araus A.J."/>
            <person name="Petzold A."/>
            <person name="Susuki M."/>
            <person name="Suzuki K.-i.T."/>
            <person name="Hayashi T."/>
            <person name="Toyoda A."/>
            <person name="Oliveira C."/>
            <person name="Osipova E."/>
            <person name="Leigh N.D."/>
            <person name="Simon A."/>
            <person name="Yun M.H."/>
        </authorList>
    </citation>
    <scope>NUCLEOTIDE SEQUENCE</scope>
    <source>
        <strain evidence="1">20211129_DDA</strain>
        <tissue evidence="1">Liver</tissue>
    </source>
</reference>
<gene>
    <name evidence="1" type="ORF">NDU88_001677</name>
</gene>
<protein>
    <submittedName>
        <fullName evidence="1">Uncharacterized protein</fullName>
    </submittedName>
</protein>
<accession>A0AAV7T0B8</accession>